<organism evidence="1 2">
    <name type="scientific">Venturia inaequalis</name>
    <name type="common">Apple scab fungus</name>
    <dbReference type="NCBI Taxonomy" id="5025"/>
    <lineage>
        <taxon>Eukaryota</taxon>
        <taxon>Fungi</taxon>
        <taxon>Dikarya</taxon>
        <taxon>Ascomycota</taxon>
        <taxon>Pezizomycotina</taxon>
        <taxon>Dothideomycetes</taxon>
        <taxon>Pleosporomycetidae</taxon>
        <taxon>Venturiales</taxon>
        <taxon>Venturiaceae</taxon>
        <taxon>Venturia</taxon>
    </lineage>
</organism>
<accession>A0A8H3UTK7</accession>
<reference evidence="1 2" key="1">
    <citation type="submission" date="2018-12" db="EMBL/GenBank/DDBJ databases">
        <title>Venturia inaequalis Genome Resource.</title>
        <authorList>
            <person name="Lichtner F.J."/>
        </authorList>
    </citation>
    <scope>NUCLEOTIDE SEQUENCE [LARGE SCALE GENOMIC DNA]</scope>
    <source>
        <strain evidence="1 2">120213</strain>
    </source>
</reference>
<evidence type="ECO:0000313" key="1">
    <source>
        <dbReference type="EMBL" id="KAE9975063.1"/>
    </source>
</evidence>
<proteinExistence type="predicted"/>
<sequence length="62" mass="6775">MAHDEEALRLLDENVGMRWMAPSGDYMAYLPDAVQAIEGAGVLQAALAQLATDSRLAIEVWE</sequence>
<comment type="caution">
    <text evidence="1">The sequence shown here is derived from an EMBL/GenBank/DDBJ whole genome shotgun (WGS) entry which is preliminary data.</text>
</comment>
<dbReference type="EMBL" id="WNWS01000203">
    <property type="protein sequence ID" value="KAE9975063.1"/>
    <property type="molecule type" value="Genomic_DNA"/>
</dbReference>
<dbReference type="AlphaFoldDB" id="A0A8H3UTK7"/>
<gene>
    <name evidence="1" type="ORF">EG328_003482</name>
</gene>
<dbReference type="Proteomes" id="UP000447873">
    <property type="component" value="Unassembled WGS sequence"/>
</dbReference>
<evidence type="ECO:0000313" key="2">
    <source>
        <dbReference type="Proteomes" id="UP000447873"/>
    </source>
</evidence>
<name>A0A8H3UTK7_VENIN</name>
<protein>
    <submittedName>
        <fullName evidence="1">Uncharacterized protein</fullName>
    </submittedName>
</protein>